<feature type="domain" description="LNS2/PITP" evidence="3">
    <location>
        <begin position="555"/>
        <end position="711"/>
    </location>
</feature>
<dbReference type="PANTHER" id="PTHR12181">
    <property type="entry name" value="LIPIN"/>
    <property type="match status" value="1"/>
</dbReference>
<dbReference type="OrthoDB" id="4567at2759"/>
<dbReference type="EMBL" id="HBHL01013620">
    <property type="protein sequence ID" value="CAD9720092.1"/>
    <property type="molecule type" value="Transcribed_RNA"/>
</dbReference>
<dbReference type="Proteomes" id="UP000316726">
    <property type="component" value="Chromosome 11"/>
</dbReference>
<reference evidence="5 6" key="1">
    <citation type="submission" date="2018-07" db="EMBL/GenBank/DDBJ databases">
        <title>The complete nuclear genome of the prasinophyte Chloropicon primus (CCMP1205).</title>
        <authorList>
            <person name="Pombert J.-F."/>
            <person name="Otis C."/>
            <person name="Turmel M."/>
            <person name="Lemieux C."/>
        </authorList>
    </citation>
    <scope>NUCLEOTIDE SEQUENCE [LARGE SCALE GENOMIC DNA]</scope>
    <source>
        <strain evidence="5 6">CCMP1205</strain>
    </source>
</reference>
<organism evidence="5 6">
    <name type="scientific">Chloropicon primus</name>
    <dbReference type="NCBI Taxonomy" id="1764295"/>
    <lineage>
        <taxon>Eukaryota</taxon>
        <taxon>Viridiplantae</taxon>
        <taxon>Chlorophyta</taxon>
        <taxon>Chloropicophyceae</taxon>
        <taxon>Chloropicales</taxon>
        <taxon>Chloropicaceae</taxon>
        <taxon>Chloropicon</taxon>
    </lineage>
</organism>
<feature type="compositionally biased region" description="Basic and acidic residues" evidence="2">
    <location>
        <begin position="460"/>
        <end position="477"/>
    </location>
</feature>
<dbReference type="GO" id="GO:0008195">
    <property type="term" value="F:phosphatidate phosphatase activity"/>
    <property type="evidence" value="ECO:0007669"/>
    <property type="project" value="TreeGrafter"/>
</dbReference>
<dbReference type="AlphaFoldDB" id="A0A5B8MTU7"/>
<evidence type="ECO:0000313" key="5">
    <source>
        <dbReference type="EMBL" id="QDZ23736.1"/>
    </source>
</evidence>
<dbReference type="InterPro" id="IPR031315">
    <property type="entry name" value="LNS2/PITP"/>
</dbReference>
<dbReference type="PANTHER" id="PTHR12181:SF12">
    <property type="entry name" value="PHOSPHATIDATE PHOSPHATASE"/>
    <property type="match status" value="1"/>
</dbReference>
<dbReference type="SMART" id="SM00775">
    <property type="entry name" value="LNS2"/>
    <property type="match status" value="1"/>
</dbReference>
<evidence type="ECO:0000256" key="2">
    <source>
        <dbReference type="SAM" id="MobiDB-lite"/>
    </source>
</evidence>
<dbReference type="InterPro" id="IPR026058">
    <property type="entry name" value="LIPIN"/>
</dbReference>
<proteinExistence type="inferred from homology"/>
<dbReference type="Pfam" id="PF08235">
    <property type="entry name" value="LNS2"/>
    <property type="match status" value="1"/>
</dbReference>
<evidence type="ECO:0000313" key="6">
    <source>
        <dbReference type="Proteomes" id="UP000316726"/>
    </source>
</evidence>
<evidence type="ECO:0000259" key="3">
    <source>
        <dbReference type="SMART" id="SM00775"/>
    </source>
</evidence>
<dbReference type="SUPFAM" id="SSF56784">
    <property type="entry name" value="HAD-like"/>
    <property type="match status" value="1"/>
</dbReference>
<keyword evidence="6" id="KW-1185">Reference proteome</keyword>
<comment type="similarity">
    <text evidence="1">Belongs to the lipin family.</text>
</comment>
<protein>
    <submittedName>
        <fullName evidence="5">Putative phosphatase</fullName>
    </submittedName>
</protein>
<dbReference type="EMBL" id="CP031044">
    <property type="protein sequence ID" value="QDZ23736.1"/>
    <property type="molecule type" value="Genomic_DNA"/>
</dbReference>
<name>A0A5B8MTU7_9CHLO</name>
<gene>
    <name evidence="5" type="ORF">A3770_11p62540</name>
    <name evidence="4" type="ORF">CPRI1469_LOCUS8958</name>
</gene>
<evidence type="ECO:0000256" key="1">
    <source>
        <dbReference type="ARBA" id="ARBA00005476"/>
    </source>
</evidence>
<dbReference type="Pfam" id="PF04571">
    <property type="entry name" value="Lipin_N"/>
    <property type="match status" value="1"/>
</dbReference>
<accession>A0A5B8MTU7</accession>
<evidence type="ECO:0000313" key="4">
    <source>
        <dbReference type="EMBL" id="CAD9720092.1"/>
    </source>
</evidence>
<dbReference type="InterPro" id="IPR036412">
    <property type="entry name" value="HAD-like_sf"/>
</dbReference>
<feature type="region of interest" description="Disordered" evidence="2">
    <location>
        <begin position="253"/>
        <end position="281"/>
    </location>
</feature>
<dbReference type="InterPro" id="IPR007651">
    <property type="entry name" value="Lipin_N"/>
</dbReference>
<dbReference type="InterPro" id="IPR013209">
    <property type="entry name" value="LNS2"/>
</dbReference>
<dbReference type="STRING" id="1764295.A0A5B8MTU7"/>
<feature type="region of interest" description="Disordered" evidence="2">
    <location>
        <begin position="460"/>
        <end position="509"/>
    </location>
</feature>
<reference evidence="4" key="2">
    <citation type="submission" date="2021-01" db="EMBL/GenBank/DDBJ databases">
        <authorList>
            <person name="Corre E."/>
            <person name="Pelletier E."/>
            <person name="Niang G."/>
            <person name="Scheremetjew M."/>
            <person name="Finn R."/>
            <person name="Kale V."/>
            <person name="Holt S."/>
            <person name="Cochrane G."/>
            <person name="Meng A."/>
            <person name="Brown T."/>
            <person name="Cohen L."/>
        </authorList>
    </citation>
    <scope>NUCLEOTIDE SEQUENCE</scope>
    <source>
        <strain evidence="4">CCMP1205</strain>
    </source>
</reference>
<sequence>MSIRSGTQSPSSFSVTDAVTLPFPHLSGAVDIVCVKKKDASIASSPFYVRFGKYQGLLKRREKEVYITVNGVTMPWSMRLGRTGVAYFAPGTSNTNELATISRKQSIDKSARELEAVVKEGATEGAKDIPGTMLGDSLDSLGVTGYSSPEDGGMSPIAQLALANSGKNYYSLDRSLSLDSQAGIEIMRDGTVRVSHNRTASLDAYEGVDLDKANSLEERIRKMAEGCTLEELVVSDVDAFEGDQEVSLGAELAGNSDRGSENGASSSQPGDPPLDSTLDSMPTSWSMEFAAEARSLLKRSGLKAFKSMEISACGQELANCIIENDKSSVEAMTGTLPIGEAGELEMTSAEVQEIFNSKIISKADLDDLLKGGAKGVPDGAAVVDDLVCRVGNVLMKWSDVSSITMAFLAFQECPKECPKHVIALQPSQPVNLSWNIIERTKRQEEKWRFFSWLSSSFRTPEKGMEDKGKAEGEDGKSPDAAPEADIENQEVAPEEASGAEESESASSMFTPSSAQLEMLNLKEGQNSVTFSCYSSLWGTQTATAYIYLMPWNSKVVVSDVDGTITKSDFLGHMMTAIGRDWSHTGVTKLLKDIRKNGYHVMYLSARSIGQATSTRDFLFNLDQNGAKLPIGPVIISPDGILPSLFREMIVKRPDEFKIASLQAIKDLFPEDWNPFYAGFGNRPTDDISYSAVGIPTSRIFTINPKGQVTLNGQVKSTLQGINELVDDIFPDWREDENDHVNHDKYSGYNFWKVPQHEILIDTE</sequence>